<dbReference type="Proteomes" id="UP000664032">
    <property type="component" value="Unassembled WGS sequence"/>
</dbReference>
<dbReference type="EMBL" id="JAFIQS020000008">
    <property type="protein sequence ID" value="KAH9478860.1"/>
    <property type="molecule type" value="Genomic_DNA"/>
</dbReference>
<gene>
    <name evidence="1" type="ORF">JR316_0009322</name>
</gene>
<evidence type="ECO:0000313" key="2">
    <source>
        <dbReference type="Proteomes" id="UP000664032"/>
    </source>
</evidence>
<organism evidence="1 2">
    <name type="scientific">Psilocybe cubensis</name>
    <name type="common">Psychedelic mushroom</name>
    <name type="synonym">Stropharia cubensis</name>
    <dbReference type="NCBI Taxonomy" id="181762"/>
    <lineage>
        <taxon>Eukaryota</taxon>
        <taxon>Fungi</taxon>
        <taxon>Dikarya</taxon>
        <taxon>Basidiomycota</taxon>
        <taxon>Agaricomycotina</taxon>
        <taxon>Agaricomycetes</taxon>
        <taxon>Agaricomycetidae</taxon>
        <taxon>Agaricales</taxon>
        <taxon>Agaricineae</taxon>
        <taxon>Strophariaceae</taxon>
        <taxon>Psilocybe</taxon>
    </lineage>
</organism>
<keyword evidence="2" id="KW-1185">Reference proteome</keyword>
<comment type="caution">
    <text evidence="1">The sequence shown here is derived from an EMBL/GenBank/DDBJ whole genome shotgun (WGS) entry which is preliminary data.</text>
</comment>
<protein>
    <submittedName>
        <fullName evidence="1">Uncharacterized protein</fullName>
    </submittedName>
</protein>
<name>A0ACB8GTQ9_PSICU</name>
<accession>A0ACB8GTQ9</accession>
<reference evidence="1" key="1">
    <citation type="submission" date="2021-10" db="EMBL/GenBank/DDBJ databases">
        <title>Psilocybe cubensis genome.</title>
        <authorList>
            <person name="Mckernan K.J."/>
            <person name="Crawford S."/>
            <person name="Trippe A."/>
            <person name="Kane L.T."/>
            <person name="Mclaughlin S."/>
        </authorList>
    </citation>
    <scope>NUCLEOTIDE SEQUENCE</scope>
    <source>
        <strain evidence="1">MGC-MH-2018</strain>
    </source>
</reference>
<sequence length="312" mass="34536">MKDETSLLREKLRVCEEKLSRTTMVLQERNAELIGTRTFLTATDVYSSAEIIQMVNALNADIFQLAAVVADLFENEAVVATEEERARNLDAVLGHLNAVFQVIGAELSLQLTGTYKHLRQDPFALQLAIQAFITHTCMQKTQVFSENQGGQFMVLYKKIKSFEQRTVATRWRAIASAHIPDPDLSADTEAATMGIKSILYLCLWSSSESQIRVIESKAAAILKLSYKLKKAMHEGIITGDMETFIIPPGGHFNDSMENGYVVDKECDTAEKANRVLCTVGMGLKKVVMPVSKSGEVEMALLVKPVVVLNGVF</sequence>
<evidence type="ECO:0000313" key="1">
    <source>
        <dbReference type="EMBL" id="KAH9478860.1"/>
    </source>
</evidence>
<proteinExistence type="predicted"/>